<reference evidence="2" key="1">
    <citation type="submission" date="2020-10" db="EMBL/GenBank/DDBJ databases">
        <authorList>
            <person name="Kikuchi T."/>
        </authorList>
    </citation>
    <scope>NUCLEOTIDE SEQUENCE</scope>
    <source>
        <strain evidence="2">NKZ352</strain>
    </source>
</reference>
<gene>
    <name evidence="2" type="ORF">CAUJ_LOCUS9508</name>
</gene>
<comment type="caution">
    <text evidence="2">The sequence shown here is derived from an EMBL/GenBank/DDBJ whole genome shotgun (WGS) entry which is preliminary data.</text>
</comment>
<proteinExistence type="predicted"/>
<keyword evidence="1" id="KW-0812">Transmembrane</keyword>
<keyword evidence="1" id="KW-0472">Membrane</keyword>
<evidence type="ECO:0000256" key="1">
    <source>
        <dbReference type="SAM" id="Phobius"/>
    </source>
</evidence>
<feature type="transmembrane region" description="Helical" evidence="1">
    <location>
        <begin position="20"/>
        <end position="42"/>
    </location>
</feature>
<evidence type="ECO:0000313" key="3">
    <source>
        <dbReference type="Proteomes" id="UP000835052"/>
    </source>
</evidence>
<feature type="transmembrane region" description="Helical" evidence="1">
    <location>
        <begin position="233"/>
        <end position="254"/>
    </location>
</feature>
<keyword evidence="3" id="KW-1185">Reference proteome</keyword>
<feature type="transmembrane region" description="Helical" evidence="1">
    <location>
        <begin position="266"/>
        <end position="287"/>
    </location>
</feature>
<name>A0A8S1HCH2_9PELO</name>
<sequence>MTRLSPDEEASQAYLDIDVAAVGGFSLALSTIFVISAIYLAALPHVLEEAYFTNKTEFVVHNYKTYSNGTLYFDYVNEKGKKEGGILGDWFLRFLAGEYRYSFGNSFANYCWPRVVPTAQWASSTYRAMQHKASVQTLLRSSVLFSMSNSLFQTIVLAHAAIQSSPLLVLSGYGSVAVDVAHSLSSFALTAIHVWQDEKMVFMVYTAADVALCSLVAKLILNVFLDNTALHQLFRIASAITVFLVRPIILSDISTFNKRTVCDSNVYPAVFLAQLLAILVIFLNSLLQIRRLRGIRMYLSSTLREYKFQLSI</sequence>
<dbReference type="EMBL" id="CAJGYM010000036">
    <property type="protein sequence ID" value="CAD6193589.1"/>
    <property type="molecule type" value="Genomic_DNA"/>
</dbReference>
<organism evidence="2 3">
    <name type="scientific">Caenorhabditis auriculariae</name>
    <dbReference type="NCBI Taxonomy" id="2777116"/>
    <lineage>
        <taxon>Eukaryota</taxon>
        <taxon>Metazoa</taxon>
        <taxon>Ecdysozoa</taxon>
        <taxon>Nematoda</taxon>
        <taxon>Chromadorea</taxon>
        <taxon>Rhabditida</taxon>
        <taxon>Rhabditina</taxon>
        <taxon>Rhabditomorpha</taxon>
        <taxon>Rhabditoidea</taxon>
        <taxon>Rhabditidae</taxon>
        <taxon>Peloderinae</taxon>
        <taxon>Caenorhabditis</taxon>
    </lineage>
</organism>
<keyword evidence="1" id="KW-1133">Transmembrane helix</keyword>
<dbReference type="OrthoDB" id="5778517at2759"/>
<dbReference type="AlphaFoldDB" id="A0A8S1HCH2"/>
<feature type="transmembrane region" description="Helical" evidence="1">
    <location>
        <begin position="202"/>
        <end position="221"/>
    </location>
</feature>
<protein>
    <submittedName>
        <fullName evidence="2">Uncharacterized protein</fullName>
    </submittedName>
</protein>
<accession>A0A8S1HCH2</accession>
<dbReference type="Proteomes" id="UP000835052">
    <property type="component" value="Unassembled WGS sequence"/>
</dbReference>
<evidence type="ECO:0000313" key="2">
    <source>
        <dbReference type="EMBL" id="CAD6193589.1"/>
    </source>
</evidence>